<evidence type="ECO:0000256" key="2">
    <source>
        <dbReference type="ARBA" id="ARBA00023033"/>
    </source>
</evidence>
<keyword evidence="1" id="KW-0560">Oxidoreductase</keyword>
<evidence type="ECO:0000313" key="4">
    <source>
        <dbReference type="EMBL" id="WTW73777.1"/>
    </source>
</evidence>
<proteinExistence type="predicted"/>
<dbReference type="InterPro" id="IPR050493">
    <property type="entry name" value="FAD-dep_Monooxygenase_BioMet"/>
</dbReference>
<dbReference type="SUPFAM" id="SSF51905">
    <property type="entry name" value="FAD/NAD(P)-binding domain"/>
    <property type="match status" value="1"/>
</dbReference>
<keyword evidence="2 4" id="KW-0503">Monooxygenase</keyword>
<evidence type="ECO:0000259" key="3">
    <source>
        <dbReference type="Pfam" id="PF01494"/>
    </source>
</evidence>
<dbReference type="AlphaFoldDB" id="A0AAU2W201"/>
<protein>
    <submittedName>
        <fullName evidence="4">FAD-dependent monooxygenase</fullName>
    </submittedName>
</protein>
<dbReference type="PRINTS" id="PR00420">
    <property type="entry name" value="RNGMNOXGNASE"/>
</dbReference>
<dbReference type="SUPFAM" id="SSF54373">
    <property type="entry name" value="FAD-linked reductases, C-terminal domain"/>
    <property type="match status" value="1"/>
</dbReference>
<gene>
    <name evidence="4" type="ORF">OG398_06090</name>
</gene>
<sequence length="384" mass="40592">MVGGSIAGCAMAIAGARAGAEVTVHERSEAALEDRGFGIAIPPALHRELVAAGYLDAAMPTVPAPSRLWLTRQEGRPYARELARQEGAVTACHWGLLWRTLRANTGSAVRYHRGQPVTGVGRHPSGGAVLRTADAEHVYDIVVGADGPRSVTREAVAPGVGPVPAGYAVWRGTLPLTALAGHRRVLELLSGAWITLGYRGGHGIFYLIPGTAPESRLLAYAIYGSPPPATWTAAHETYVRQIAREHFPADWAALVGGGDHTSMAYHPVTDFEPPRVADPPFLLAGDAASITRPHTASGATKALQDALCLERVLRGASSPAEALRGYAAERQPEGSRLVALGRRLGRAMVEQTPDWEAMGAAEVAEWSRATLDGADSYLHGKVEG</sequence>
<accession>A0AAU2W201</accession>
<dbReference type="PANTHER" id="PTHR13789:SF309">
    <property type="entry name" value="PUTATIVE (AFU_ORTHOLOGUE AFUA_6G14510)-RELATED"/>
    <property type="match status" value="1"/>
</dbReference>
<organism evidence="4">
    <name type="scientific">Streptomyces sp. NBC_00008</name>
    <dbReference type="NCBI Taxonomy" id="2903610"/>
    <lineage>
        <taxon>Bacteria</taxon>
        <taxon>Bacillati</taxon>
        <taxon>Actinomycetota</taxon>
        <taxon>Actinomycetes</taxon>
        <taxon>Kitasatosporales</taxon>
        <taxon>Streptomycetaceae</taxon>
        <taxon>Streptomyces</taxon>
    </lineage>
</organism>
<dbReference type="Gene3D" id="3.50.50.60">
    <property type="entry name" value="FAD/NAD(P)-binding domain"/>
    <property type="match status" value="1"/>
</dbReference>
<feature type="domain" description="FAD-binding" evidence="3">
    <location>
        <begin position="2"/>
        <end position="338"/>
    </location>
</feature>
<dbReference type="EMBL" id="CP108313">
    <property type="protein sequence ID" value="WTW73777.1"/>
    <property type="molecule type" value="Genomic_DNA"/>
</dbReference>
<name>A0AAU2W201_9ACTN</name>
<dbReference type="InterPro" id="IPR036188">
    <property type="entry name" value="FAD/NAD-bd_sf"/>
</dbReference>
<dbReference type="InterPro" id="IPR002938">
    <property type="entry name" value="FAD-bd"/>
</dbReference>
<reference evidence="4" key="1">
    <citation type="submission" date="2022-10" db="EMBL/GenBank/DDBJ databases">
        <title>The complete genomes of actinobacterial strains from the NBC collection.</title>
        <authorList>
            <person name="Joergensen T.S."/>
            <person name="Alvarez Arevalo M."/>
            <person name="Sterndorff E.B."/>
            <person name="Faurdal D."/>
            <person name="Vuksanovic O."/>
            <person name="Mourched A.-S."/>
            <person name="Charusanti P."/>
            <person name="Shaw S."/>
            <person name="Blin K."/>
            <person name="Weber T."/>
        </authorList>
    </citation>
    <scope>NUCLEOTIDE SEQUENCE</scope>
    <source>
        <strain evidence="4">NBC_00008</strain>
    </source>
</reference>
<dbReference type="GO" id="GO:0004497">
    <property type="term" value="F:monooxygenase activity"/>
    <property type="evidence" value="ECO:0007669"/>
    <property type="project" value="UniProtKB-KW"/>
</dbReference>
<dbReference type="PANTHER" id="PTHR13789">
    <property type="entry name" value="MONOOXYGENASE"/>
    <property type="match status" value="1"/>
</dbReference>
<dbReference type="Pfam" id="PF01494">
    <property type="entry name" value="FAD_binding_3"/>
    <property type="match status" value="1"/>
</dbReference>
<evidence type="ECO:0000256" key="1">
    <source>
        <dbReference type="ARBA" id="ARBA00023002"/>
    </source>
</evidence>
<dbReference type="GO" id="GO:0071949">
    <property type="term" value="F:FAD binding"/>
    <property type="evidence" value="ECO:0007669"/>
    <property type="project" value="InterPro"/>
</dbReference>